<dbReference type="EMBL" id="CAJNRD030001121">
    <property type="protein sequence ID" value="CAG5097041.1"/>
    <property type="molecule type" value="Genomic_DNA"/>
</dbReference>
<protein>
    <submittedName>
        <fullName evidence="1">Uncharacterized protein</fullName>
    </submittedName>
</protein>
<comment type="caution">
    <text evidence="1">The sequence shown here is derived from an EMBL/GenBank/DDBJ whole genome shotgun (WGS) entry which is preliminary data.</text>
</comment>
<organism evidence="1 2">
    <name type="scientific">Cotesia congregata</name>
    <name type="common">Parasitoid wasp</name>
    <name type="synonym">Apanteles congregatus</name>
    <dbReference type="NCBI Taxonomy" id="51543"/>
    <lineage>
        <taxon>Eukaryota</taxon>
        <taxon>Metazoa</taxon>
        <taxon>Ecdysozoa</taxon>
        <taxon>Arthropoda</taxon>
        <taxon>Hexapoda</taxon>
        <taxon>Insecta</taxon>
        <taxon>Pterygota</taxon>
        <taxon>Neoptera</taxon>
        <taxon>Endopterygota</taxon>
        <taxon>Hymenoptera</taxon>
        <taxon>Apocrita</taxon>
        <taxon>Ichneumonoidea</taxon>
        <taxon>Braconidae</taxon>
        <taxon>Microgastrinae</taxon>
        <taxon>Cotesia</taxon>
    </lineage>
</organism>
<keyword evidence="2" id="KW-1185">Reference proteome</keyword>
<evidence type="ECO:0000313" key="1">
    <source>
        <dbReference type="EMBL" id="CAG5097041.1"/>
    </source>
</evidence>
<evidence type="ECO:0000313" key="2">
    <source>
        <dbReference type="Proteomes" id="UP000786811"/>
    </source>
</evidence>
<dbReference type="Proteomes" id="UP000786811">
    <property type="component" value="Unassembled WGS sequence"/>
</dbReference>
<accession>A0A8J2HIP3</accession>
<proteinExistence type="predicted"/>
<name>A0A8J2HIP3_COTCN</name>
<dbReference type="AlphaFoldDB" id="A0A8J2HIP3"/>
<sequence length="103" mass="12721">MNFNTINMIMNRGFLNPYNCRYDFNFRYPQLYEEPFVRFRYLYDCYPFYHNSYLRTDHHVINSPSFWEKRYQVLLGFKSISFNVKVKTVGKNTQWFKPLITVS</sequence>
<reference evidence="1" key="1">
    <citation type="submission" date="2021-04" db="EMBL/GenBank/DDBJ databases">
        <authorList>
            <person name="Chebbi M.A.C M."/>
        </authorList>
    </citation>
    <scope>NUCLEOTIDE SEQUENCE</scope>
</reference>
<gene>
    <name evidence="1" type="ORF">HICCMSTLAB_LOCUS8512</name>
</gene>